<dbReference type="AlphaFoldDB" id="A0A6V7UMZ2"/>
<dbReference type="EMBL" id="CAJEWN010000087">
    <property type="protein sequence ID" value="CAD2161724.1"/>
    <property type="molecule type" value="Genomic_DNA"/>
</dbReference>
<organism evidence="1 2">
    <name type="scientific">Meloidogyne enterolobii</name>
    <name type="common">Root-knot nematode worm</name>
    <name type="synonym">Meloidogyne mayaguensis</name>
    <dbReference type="NCBI Taxonomy" id="390850"/>
    <lineage>
        <taxon>Eukaryota</taxon>
        <taxon>Metazoa</taxon>
        <taxon>Ecdysozoa</taxon>
        <taxon>Nematoda</taxon>
        <taxon>Chromadorea</taxon>
        <taxon>Rhabditida</taxon>
        <taxon>Tylenchina</taxon>
        <taxon>Tylenchomorpha</taxon>
        <taxon>Tylenchoidea</taxon>
        <taxon>Meloidogynidae</taxon>
        <taxon>Meloidogyninae</taxon>
        <taxon>Meloidogyne</taxon>
    </lineage>
</organism>
<accession>A0A6V7UMZ2</accession>
<sequence>MSHSGHSNDYEPDMRLSSLTVGQFWKAIEENEGHGGHKISYIILIGSGRGKIIDIWDENDPIPVNELMEEFLRDAVFAYNQREHSYKRQIAPFIQNRTVLLHVRVNIIEMFEMYWLPNCLSS</sequence>
<dbReference type="Proteomes" id="UP000580250">
    <property type="component" value="Unassembled WGS sequence"/>
</dbReference>
<proteinExistence type="predicted"/>
<evidence type="ECO:0000313" key="2">
    <source>
        <dbReference type="Proteomes" id="UP000580250"/>
    </source>
</evidence>
<reference evidence="1 2" key="1">
    <citation type="submission" date="2020-08" db="EMBL/GenBank/DDBJ databases">
        <authorList>
            <person name="Koutsovoulos G."/>
            <person name="Danchin GJ E."/>
        </authorList>
    </citation>
    <scope>NUCLEOTIDE SEQUENCE [LARGE SCALE GENOMIC DNA]</scope>
</reference>
<comment type="caution">
    <text evidence="1">The sequence shown here is derived from an EMBL/GenBank/DDBJ whole genome shotgun (WGS) entry which is preliminary data.</text>
</comment>
<evidence type="ECO:0000313" key="1">
    <source>
        <dbReference type="EMBL" id="CAD2161724.1"/>
    </source>
</evidence>
<gene>
    <name evidence="1" type="ORF">MENT_LOCUS15017</name>
</gene>
<dbReference type="OrthoDB" id="5901703at2759"/>
<name>A0A6V7UMZ2_MELEN</name>
<protein>
    <submittedName>
        <fullName evidence="1">Uncharacterized protein</fullName>
    </submittedName>
</protein>